<gene>
    <name evidence="2" type="ORF">GGR37_003282</name>
</gene>
<evidence type="ECO:0000259" key="1">
    <source>
        <dbReference type="Pfam" id="PF01796"/>
    </source>
</evidence>
<keyword evidence="3" id="KW-1185">Reference proteome</keyword>
<feature type="domain" description="ChsH2 C-terminal OB-fold" evidence="1">
    <location>
        <begin position="41"/>
        <end position="107"/>
    </location>
</feature>
<sequence length="131" mass="14496">MHVIAEGLITEDNPPHLIGGRERDTGRVVFPCPPGERFEQVALSRTGTLWSYTIQRYRPKSPPYKGPEAFRPWAVAYVELPGEVIVESRLTDIAFEDIRIGMPLELTMIPLDPDAADTVLIPAFRPVGGAA</sequence>
<dbReference type="Pfam" id="PF01796">
    <property type="entry name" value="OB_ChsH2_C"/>
    <property type="match status" value="1"/>
</dbReference>
<name>A0A7W7ADJ0_9SPHN</name>
<evidence type="ECO:0000313" key="2">
    <source>
        <dbReference type="EMBL" id="MBB4614992.1"/>
    </source>
</evidence>
<dbReference type="EMBL" id="JACHOA010000006">
    <property type="protein sequence ID" value="MBB4614992.1"/>
    <property type="molecule type" value="Genomic_DNA"/>
</dbReference>
<dbReference type="InterPro" id="IPR012340">
    <property type="entry name" value="NA-bd_OB-fold"/>
</dbReference>
<dbReference type="AlphaFoldDB" id="A0A7W7ADJ0"/>
<accession>A0A7W7ADJ0</accession>
<dbReference type="InterPro" id="IPR002878">
    <property type="entry name" value="ChsH2_C"/>
</dbReference>
<evidence type="ECO:0000313" key="3">
    <source>
        <dbReference type="Proteomes" id="UP000538566"/>
    </source>
</evidence>
<protein>
    <recommendedName>
        <fullName evidence="1">ChsH2 C-terminal OB-fold domain-containing protein</fullName>
    </recommendedName>
</protein>
<dbReference type="RefSeq" id="WP_144905927.1">
    <property type="nucleotide sequence ID" value="NZ_JACHOA010000006.1"/>
</dbReference>
<dbReference type="OrthoDB" id="4303499at2"/>
<dbReference type="Proteomes" id="UP000538566">
    <property type="component" value="Unassembled WGS sequence"/>
</dbReference>
<proteinExistence type="predicted"/>
<organism evidence="2 3">
    <name type="scientific">Novosphingobium taihuense</name>
    <dbReference type="NCBI Taxonomy" id="260085"/>
    <lineage>
        <taxon>Bacteria</taxon>
        <taxon>Pseudomonadati</taxon>
        <taxon>Pseudomonadota</taxon>
        <taxon>Alphaproteobacteria</taxon>
        <taxon>Sphingomonadales</taxon>
        <taxon>Sphingomonadaceae</taxon>
        <taxon>Novosphingobium</taxon>
    </lineage>
</organism>
<reference evidence="2 3" key="1">
    <citation type="submission" date="2020-08" db="EMBL/GenBank/DDBJ databases">
        <title>Genomic Encyclopedia of Type Strains, Phase IV (KMG-IV): sequencing the most valuable type-strain genomes for metagenomic binning, comparative biology and taxonomic classification.</title>
        <authorList>
            <person name="Goeker M."/>
        </authorList>
    </citation>
    <scope>NUCLEOTIDE SEQUENCE [LARGE SCALE GENOMIC DNA]</scope>
    <source>
        <strain evidence="2 3">DSM 17507</strain>
    </source>
</reference>
<dbReference type="SUPFAM" id="SSF50249">
    <property type="entry name" value="Nucleic acid-binding proteins"/>
    <property type="match status" value="1"/>
</dbReference>
<comment type="caution">
    <text evidence="2">The sequence shown here is derived from an EMBL/GenBank/DDBJ whole genome shotgun (WGS) entry which is preliminary data.</text>
</comment>